<evidence type="ECO:0000313" key="5">
    <source>
        <dbReference type="Proteomes" id="UP000054886"/>
    </source>
</evidence>
<evidence type="ECO:0000256" key="1">
    <source>
        <dbReference type="ARBA" id="ARBA00007473"/>
    </source>
</evidence>
<feature type="compositionally biased region" description="Basic and acidic residues" evidence="2">
    <location>
        <begin position="23"/>
        <end position="39"/>
    </location>
</feature>
<protein>
    <submittedName>
        <fullName evidence="4">Protein KRI1</fullName>
    </submittedName>
</protein>
<evidence type="ECO:0000259" key="3">
    <source>
        <dbReference type="Pfam" id="PF12936"/>
    </source>
</evidence>
<dbReference type="GO" id="GO:0000447">
    <property type="term" value="P:endonucleolytic cleavage in ITS1 to separate SSU-rRNA from 5.8S rRNA and LSU-rRNA from tricistronic rRNA transcript (SSU-rRNA, 5.8S rRNA, LSU-rRNA)"/>
    <property type="evidence" value="ECO:0007669"/>
    <property type="project" value="EnsemblFungi"/>
</dbReference>
<evidence type="ECO:0000256" key="2">
    <source>
        <dbReference type="SAM" id="MobiDB-lite"/>
    </source>
</evidence>
<feature type="compositionally biased region" description="Basic and acidic residues" evidence="2">
    <location>
        <begin position="292"/>
        <end position="310"/>
    </location>
</feature>
<feature type="compositionally biased region" description="Acidic residues" evidence="2">
    <location>
        <begin position="395"/>
        <end position="415"/>
    </location>
</feature>
<dbReference type="GO" id="GO:0005730">
    <property type="term" value="C:nucleolus"/>
    <property type="evidence" value="ECO:0007669"/>
    <property type="project" value="EnsemblFungi"/>
</dbReference>
<feature type="compositionally biased region" description="Basic and acidic residues" evidence="2">
    <location>
        <begin position="184"/>
        <end position="207"/>
    </location>
</feature>
<feature type="compositionally biased region" description="Basic residues" evidence="2">
    <location>
        <begin position="281"/>
        <end position="291"/>
    </location>
</feature>
<reference evidence="4 5" key="1">
    <citation type="submission" date="2015-10" db="EMBL/GenBank/DDBJ databases">
        <title>Draft genomes sequences of Candida glabrata isolates 1A, 1B, 2A, 2B, 3A and 3B.</title>
        <authorList>
            <person name="Haavelsrud O.E."/>
            <person name="Gaustad P."/>
        </authorList>
    </citation>
    <scope>NUCLEOTIDE SEQUENCE [LARGE SCALE GENOMIC DNA]</scope>
    <source>
        <strain evidence="4">910700640</strain>
    </source>
</reference>
<dbReference type="VEuPathDB" id="FungiDB:GW608_M03817"/>
<dbReference type="VEuPathDB" id="FungiDB:GVI51_M03817"/>
<dbReference type="Pfam" id="PF12936">
    <property type="entry name" value="Kri1_C"/>
    <property type="match status" value="1"/>
</dbReference>
<dbReference type="VEuPathDB" id="FungiDB:B1J91_M03905g"/>
<sequence>MPRKKSAAKKAREAAAKTQGEVPEQKISEEVEAKPLDANDEHEDASDESSSEEEDDYGELLTEEVEDGIKNVLTAIRNNEKDKLLNPEVKFFEDPEKAAEKMEVSEKHKPVYLKDYHRMNILSGNALKDDDELDEDELETVDGKQSFVSQQREERQQLLNEINNAFDGDDQKSEEENDDEDDDGFLKKKEKKMEVSKADPLREIDPNKDEDKFLEEFVNQHAWIPKKGDKIISLDGGMDMEEDDEEFDDAVEQFENAYNFRYEDPNAAEIVSYARTQATLRRSKTSSRRRKREEEKSHKEEEKKEKEEKIQKKKVKKVNKVTDILTQIKKEYGADISEEMVEKITSTLMNNDYKEDEWDNVVAELFNEEFYAQEGKPEWDEDDEIMADFYKEGEEVNDGQEPPELDTNDTTETNDQDNAGRSKKKSKIEEKKSKKKEKKQLQEMVETAIEKNKMAIIDEVEEERGRSREKEELKFRYREVSPESFGLSTREILAADDTDLNEFIGLKKFAPYRPKELRAKDKRKVTKSRRLREWKKKVFNNESGLTEEQFIALMEKEGSSEPPMKKHKKSHDKDKKNKNSHKKNKK</sequence>
<organism evidence="4 5">
    <name type="scientific">Candida glabrata</name>
    <name type="common">Yeast</name>
    <name type="synonym">Torulopsis glabrata</name>
    <dbReference type="NCBI Taxonomy" id="5478"/>
    <lineage>
        <taxon>Eukaryota</taxon>
        <taxon>Fungi</taxon>
        <taxon>Dikarya</taxon>
        <taxon>Ascomycota</taxon>
        <taxon>Saccharomycotina</taxon>
        <taxon>Saccharomycetes</taxon>
        <taxon>Saccharomycetales</taxon>
        <taxon>Saccharomycetaceae</taxon>
        <taxon>Nakaseomyces</taxon>
    </lineage>
</organism>
<feature type="region of interest" description="Disordered" evidence="2">
    <location>
        <begin position="1"/>
        <end position="61"/>
    </location>
</feature>
<dbReference type="AlphaFoldDB" id="A0A0W0D479"/>
<proteinExistence type="inferred from homology"/>
<accession>A0A0W0D479</accession>
<dbReference type="Pfam" id="PF05178">
    <property type="entry name" value="Kri1"/>
    <property type="match status" value="1"/>
</dbReference>
<evidence type="ECO:0000313" key="4">
    <source>
        <dbReference type="EMBL" id="KTB07992.1"/>
    </source>
</evidence>
<dbReference type="InterPro" id="IPR024626">
    <property type="entry name" value="Kri1-like_C"/>
</dbReference>
<feature type="region of interest" description="Disordered" evidence="2">
    <location>
        <begin position="127"/>
        <end position="207"/>
    </location>
</feature>
<feature type="compositionally biased region" description="Acidic residues" evidence="2">
    <location>
        <begin position="40"/>
        <end position="61"/>
    </location>
</feature>
<feature type="region of interest" description="Disordered" evidence="2">
    <location>
        <begin position="373"/>
        <end position="442"/>
    </location>
</feature>
<feature type="region of interest" description="Disordered" evidence="2">
    <location>
        <begin position="553"/>
        <end position="586"/>
    </location>
</feature>
<feature type="domain" description="Kri1-like C-terminal" evidence="3">
    <location>
        <begin position="444"/>
        <end position="538"/>
    </location>
</feature>
<dbReference type="OrthoDB" id="10252032at2759"/>
<feature type="compositionally biased region" description="Acidic residues" evidence="2">
    <location>
        <begin position="172"/>
        <end position="183"/>
    </location>
</feature>
<dbReference type="InterPro" id="IPR018034">
    <property type="entry name" value="Kri1"/>
</dbReference>
<dbReference type="PANTHER" id="PTHR14490:SF5">
    <property type="entry name" value="PROTEIN KRI1 HOMOLOG"/>
    <property type="match status" value="1"/>
</dbReference>
<feature type="compositionally biased region" description="Acidic residues" evidence="2">
    <location>
        <begin position="129"/>
        <end position="140"/>
    </location>
</feature>
<dbReference type="PANTHER" id="PTHR14490">
    <property type="entry name" value="ZINC FINGER, ZZ TYPE"/>
    <property type="match status" value="1"/>
</dbReference>
<dbReference type="EMBL" id="LLZZ01000106">
    <property type="protein sequence ID" value="KTB07992.1"/>
    <property type="molecule type" value="Genomic_DNA"/>
</dbReference>
<dbReference type="VEuPathDB" id="FungiDB:GWK60_M03817"/>
<comment type="caution">
    <text evidence="4">The sequence shown here is derived from an EMBL/GenBank/DDBJ whole genome shotgun (WGS) entry which is preliminary data.</text>
</comment>
<name>A0A0W0D479_CANGB</name>
<dbReference type="Proteomes" id="UP000054886">
    <property type="component" value="Unassembled WGS sequence"/>
</dbReference>
<dbReference type="VEuPathDB" id="FungiDB:CAGL0M03905g"/>
<gene>
    <name evidence="4" type="ORF">AO440_004024</name>
</gene>
<feature type="region of interest" description="Disordered" evidence="2">
    <location>
        <begin position="274"/>
        <end position="310"/>
    </location>
</feature>
<comment type="similarity">
    <text evidence="1">Belongs to the KRI1 family.</text>
</comment>
<dbReference type="GO" id="GO:0030686">
    <property type="term" value="C:90S preribosome"/>
    <property type="evidence" value="ECO:0007669"/>
    <property type="project" value="EnsemblFungi"/>
</dbReference>